<dbReference type="Gene3D" id="3.40.50.720">
    <property type="entry name" value="NAD(P)-binding Rossmann-like Domain"/>
    <property type="match status" value="1"/>
</dbReference>
<keyword evidence="1" id="KW-0560">Oxidoreductase</keyword>
<dbReference type="FunFam" id="3.40.50.720:FF:000084">
    <property type="entry name" value="Short-chain dehydrogenase reductase"/>
    <property type="match status" value="1"/>
</dbReference>
<reference evidence="2" key="1">
    <citation type="submission" date="2020-11" db="EMBL/GenBank/DDBJ databases">
        <authorList>
            <person name="Tran Van P."/>
        </authorList>
    </citation>
    <scope>NUCLEOTIDE SEQUENCE</scope>
</reference>
<dbReference type="GO" id="GO:0016491">
    <property type="term" value="F:oxidoreductase activity"/>
    <property type="evidence" value="ECO:0007669"/>
    <property type="project" value="UniProtKB-KW"/>
</dbReference>
<dbReference type="Pfam" id="PF13561">
    <property type="entry name" value="adh_short_C2"/>
    <property type="match status" value="1"/>
</dbReference>
<dbReference type="OrthoDB" id="47007at2759"/>
<proteinExistence type="predicted"/>
<dbReference type="PRINTS" id="PR00081">
    <property type="entry name" value="GDHRDH"/>
</dbReference>
<dbReference type="PANTHER" id="PTHR43975:SF2">
    <property type="entry name" value="EG:BACR7A4.14 PROTEIN-RELATED"/>
    <property type="match status" value="1"/>
</dbReference>
<dbReference type="NCBIfam" id="NF005559">
    <property type="entry name" value="PRK07231.1"/>
    <property type="match status" value="1"/>
</dbReference>
<evidence type="ECO:0000313" key="2">
    <source>
        <dbReference type="EMBL" id="CAD7236769.1"/>
    </source>
</evidence>
<dbReference type="InterPro" id="IPR002347">
    <property type="entry name" value="SDR_fam"/>
</dbReference>
<dbReference type="PROSITE" id="PS00061">
    <property type="entry name" value="ADH_SHORT"/>
    <property type="match status" value="1"/>
</dbReference>
<evidence type="ECO:0000256" key="1">
    <source>
        <dbReference type="ARBA" id="ARBA00023002"/>
    </source>
</evidence>
<dbReference type="PANTHER" id="PTHR43975">
    <property type="entry name" value="ZGC:101858"/>
    <property type="match status" value="1"/>
</dbReference>
<name>A0A7R8WYM5_9CRUS</name>
<accession>A0A7R8WYM5</accession>
<dbReference type="InterPro" id="IPR036291">
    <property type="entry name" value="NAD(P)-bd_dom_sf"/>
</dbReference>
<gene>
    <name evidence="2" type="ORF">CTOB1V02_LOCUS14584</name>
</gene>
<organism evidence="2">
    <name type="scientific">Cyprideis torosa</name>
    <dbReference type="NCBI Taxonomy" id="163714"/>
    <lineage>
        <taxon>Eukaryota</taxon>
        <taxon>Metazoa</taxon>
        <taxon>Ecdysozoa</taxon>
        <taxon>Arthropoda</taxon>
        <taxon>Crustacea</taxon>
        <taxon>Oligostraca</taxon>
        <taxon>Ostracoda</taxon>
        <taxon>Podocopa</taxon>
        <taxon>Podocopida</taxon>
        <taxon>Cytherocopina</taxon>
        <taxon>Cytheroidea</taxon>
        <taxon>Cytherideidae</taxon>
        <taxon>Cyprideis</taxon>
    </lineage>
</organism>
<dbReference type="EMBL" id="OB681792">
    <property type="protein sequence ID" value="CAD7236769.1"/>
    <property type="molecule type" value="Genomic_DNA"/>
</dbReference>
<dbReference type="AlphaFoldDB" id="A0A7R8WYM5"/>
<dbReference type="SUPFAM" id="SSF51735">
    <property type="entry name" value="NAD(P)-binding Rossmann-fold domains"/>
    <property type="match status" value="1"/>
</dbReference>
<protein>
    <submittedName>
        <fullName evidence="2">Uncharacterized protein</fullName>
    </submittedName>
</protein>
<dbReference type="InterPro" id="IPR020904">
    <property type="entry name" value="Sc_DH/Rdtase_CS"/>
</dbReference>
<sequence length="266" mass="28990">MRTDLRGKVALITGATSGIGKETALEFAKHGIHLAITGRREALLNTVAEECIQIGLHENQVLSIPADLTVDSHCKKIVDDTIAKFGKLDFVIANAGKGMSRTPIKDLDSKTWDDVFNLNLRSIFLLIKYSVPELLKTRGCLVATSSIAGIRPLPGVAAYNCSKAALDQLIRTAALEYGPQGVRFNCINPTTTDTEIFENTFGWTREQSREYMEVQRGNHPMGRVAQVQDISKPILFLCSGDASFITGQSLVVDGGRMTSVPITLPK</sequence>